<gene>
    <name evidence="1" type="ORF">SAMN04487775_105129</name>
</gene>
<dbReference type="Proteomes" id="UP000182737">
    <property type="component" value="Unassembled WGS sequence"/>
</dbReference>
<name>A0A1I3KS22_9SPIR</name>
<organism evidence="1 2">
    <name type="scientific">Treponema bryantii</name>
    <dbReference type="NCBI Taxonomy" id="163"/>
    <lineage>
        <taxon>Bacteria</taxon>
        <taxon>Pseudomonadati</taxon>
        <taxon>Spirochaetota</taxon>
        <taxon>Spirochaetia</taxon>
        <taxon>Spirochaetales</taxon>
        <taxon>Treponemataceae</taxon>
        <taxon>Treponema</taxon>
    </lineage>
</organism>
<protein>
    <recommendedName>
        <fullName evidence="3">Lipoprotein</fullName>
    </recommendedName>
</protein>
<dbReference type="AlphaFoldDB" id="A0A1I3KS22"/>
<evidence type="ECO:0000313" key="2">
    <source>
        <dbReference type="Proteomes" id="UP000182737"/>
    </source>
</evidence>
<sequence>MKKIAILTLMTSLLLFTGCWSPIYEAIREDVKPEDPTVSGNIGTITRYTAGGTEYLFLAADDGLRYKQKDKNSHGEWGTYSIPFGLHSYDFDSSSHSGEQILSVLANSTTLYLVTAVYEHTSTEGLSYPSNIKLWGKTDGNDSWTLITENNSDLFPVTYNSSSTYYDSNFRVFQTNAPQKAHREAFIRAYDSENSAYKYYKLNGLSVPAEITIATSSIIDPEPSSDEGYTPVASSAAYFNGEVKFFTSPVSTTNETYTTDATYCYYTNGDSSIYYTNGSTTKKSDTSGDTVISALATCADSILVGYGKSSTGTSGGIDRILLTDGVPGAIAAFETNAQFQITSSYMVLALVNASPEKKEIESSLYASITFAGASYNFDNVGLWSYYPERGNWNRE</sequence>
<dbReference type="PROSITE" id="PS51257">
    <property type="entry name" value="PROKAR_LIPOPROTEIN"/>
    <property type="match status" value="1"/>
</dbReference>
<dbReference type="EMBL" id="FORI01000005">
    <property type="protein sequence ID" value="SFI75237.1"/>
    <property type="molecule type" value="Genomic_DNA"/>
</dbReference>
<keyword evidence="2" id="KW-1185">Reference proteome</keyword>
<evidence type="ECO:0008006" key="3">
    <source>
        <dbReference type="Google" id="ProtNLM"/>
    </source>
</evidence>
<reference evidence="2" key="1">
    <citation type="submission" date="2016-10" db="EMBL/GenBank/DDBJ databases">
        <authorList>
            <person name="Varghese N."/>
            <person name="Submissions S."/>
        </authorList>
    </citation>
    <scope>NUCLEOTIDE SEQUENCE [LARGE SCALE GENOMIC DNA]</scope>
    <source>
        <strain evidence="2">XBD1002</strain>
    </source>
</reference>
<evidence type="ECO:0000313" key="1">
    <source>
        <dbReference type="EMBL" id="SFI75237.1"/>
    </source>
</evidence>
<accession>A0A1I3KS22</accession>
<proteinExistence type="predicted"/>